<sequence>MFTAIMTAAWRGFGFDKGDGYSELRLGFVSFAVVKGTLWQQHKDLKKQVERLRRTNDQLQEKLAEHGVYLKG</sequence>
<evidence type="ECO:0000313" key="1">
    <source>
        <dbReference type="EMBL" id="EHD14113.1"/>
    </source>
</evidence>
<gene>
    <name evidence="1" type="ORF">CIN_09770</name>
</gene>
<dbReference type="OrthoDB" id="9962084at2"/>
<proteinExistence type="predicted"/>
<name>G6F031_9PROT</name>
<organism evidence="1 2">
    <name type="scientific">Commensalibacter intestini A911</name>
    <dbReference type="NCBI Taxonomy" id="1088868"/>
    <lineage>
        <taxon>Bacteria</taxon>
        <taxon>Pseudomonadati</taxon>
        <taxon>Pseudomonadota</taxon>
        <taxon>Alphaproteobacteria</taxon>
        <taxon>Acetobacterales</taxon>
        <taxon>Acetobacteraceae</taxon>
    </lineage>
</organism>
<reference evidence="1 2" key="1">
    <citation type="submission" date="2011-10" db="EMBL/GenBank/DDBJ databases">
        <title>Genome Sequence of Commensalibacter intestini A911, isolated from Drosophila gut.</title>
        <authorList>
            <person name="Lee W.-J."/>
            <person name="Kim E.-K."/>
        </authorList>
    </citation>
    <scope>NUCLEOTIDE SEQUENCE [LARGE SCALE GENOMIC DNA]</scope>
    <source>
        <strain evidence="1 2">A911</strain>
    </source>
</reference>
<dbReference type="Proteomes" id="UP000005939">
    <property type="component" value="Unassembled WGS sequence"/>
</dbReference>
<dbReference type="AlphaFoldDB" id="G6F031"/>
<dbReference type="RefSeq" id="WP_008853967.1">
    <property type="nucleotide sequence ID" value="NZ_AGFR01000005.1"/>
</dbReference>
<protein>
    <submittedName>
        <fullName evidence="1">Uncharacterized protein</fullName>
    </submittedName>
</protein>
<dbReference type="EMBL" id="AGFR01000005">
    <property type="protein sequence ID" value="EHD14113.1"/>
    <property type="molecule type" value="Genomic_DNA"/>
</dbReference>
<accession>G6F031</accession>
<comment type="caution">
    <text evidence="1">The sequence shown here is derived from an EMBL/GenBank/DDBJ whole genome shotgun (WGS) entry which is preliminary data.</text>
</comment>
<evidence type="ECO:0000313" key="2">
    <source>
        <dbReference type="Proteomes" id="UP000005939"/>
    </source>
</evidence>